<sequence>MHGLVQRRFSFIINMLRESRCIPLPPRCDAPTRSAPVVVRTHLMCLYAYGRGMKETEARTDGRFGRQDNWWLWPAEADEIWSVYVGRTVLRMMEQQSKAESVAERWRTPVKEST</sequence>
<dbReference type="AlphaFoldDB" id="A0AAW0V324"/>
<reference evidence="1 2" key="1">
    <citation type="submission" date="2023-03" db="EMBL/GenBank/DDBJ databases">
        <title>High-quality genome of Scylla paramamosain provides insights in environmental adaptation.</title>
        <authorList>
            <person name="Zhang L."/>
        </authorList>
    </citation>
    <scope>NUCLEOTIDE SEQUENCE [LARGE SCALE GENOMIC DNA]</scope>
    <source>
        <strain evidence="1">LZ_2023a</strain>
        <tissue evidence="1">Muscle</tissue>
    </source>
</reference>
<evidence type="ECO:0000313" key="2">
    <source>
        <dbReference type="Proteomes" id="UP001487740"/>
    </source>
</evidence>
<dbReference type="Proteomes" id="UP001487740">
    <property type="component" value="Unassembled WGS sequence"/>
</dbReference>
<comment type="caution">
    <text evidence="1">The sequence shown here is derived from an EMBL/GenBank/DDBJ whole genome shotgun (WGS) entry which is preliminary data.</text>
</comment>
<dbReference type="EMBL" id="JARAKH010000003">
    <property type="protein sequence ID" value="KAK8405277.1"/>
    <property type="molecule type" value="Genomic_DNA"/>
</dbReference>
<evidence type="ECO:0000313" key="1">
    <source>
        <dbReference type="EMBL" id="KAK8405277.1"/>
    </source>
</evidence>
<name>A0AAW0V324_SCYPA</name>
<gene>
    <name evidence="1" type="ORF">O3P69_001686</name>
</gene>
<accession>A0AAW0V324</accession>
<proteinExistence type="predicted"/>
<protein>
    <submittedName>
        <fullName evidence="1">Uncharacterized protein</fullName>
    </submittedName>
</protein>
<organism evidence="1 2">
    <name type="scientific">Scylla paramamosain</name>
    <name type="common">Mud crab</name>
    <dbReference type="NCBI Taxonomy" id="85552"/>
    <lineage>
        <taxon>Eukaryota</taxon>
        <taxon>Metazoa</taxon>
        <taxon>Ecdysozoa</taxon>
        <taxon>Arthropoda</taxon>
        <taxon>Crustacea</taxon>
        <taxon>Multicrustacea</taxon>
        <taxon>Malacostraca</taxon>
        <taxon>Eumalacostraca</taxon>
        <taxon>Eucarida</taxon>
        <taxon>Decapoda</taxon>
        <taxon>Pleocyemata</taxon>
        <taxon>Brachyura</taxon>
        <taxon>Eubrachyura</taxon>
        <taxon>Portunoidea</taxon>
        <taxon>Portunidae</taxon>
        <taxon>Portuninae</taxon>
        <taxon>Scylla</taxon>
    </lineage>
</organism>
<keyword evidence="2" id="KW-1185">Reference proteome</keyword>